<reference evidence="2 3" key="1">
    <citation type="submission" date="2019-09" db="EMBL/GenBank/DDBJ databases">
        <title>A chromosome-level genome assembly of the Chinese tupelo Nyssa sinensis.</title>
        <authorList>
            <person name="Yang X."/>
            <person name="Kang M."/>
            <person name="Yang Y."/>
            <person name="Xiong H."/>
            <person name="Wang M."/>
            <person name="Zhang Z."/>
            <person name="Wang Z."/>
            <person name="Wu H."/>
            <person name="Ma T."/>
            <person name="Liu J."/>
            <person name="Xi Z."/>
        </authorList>
    </citation>
    <scope>NUCLEOTIDE SEQUENCE [LARGE SCALE GENOMIC DNA]</scope>
    <source>
        <strain evidence="2">J267</strain>
        <tissue evidence="2">Leaf</tissue>
    </source>
</reference>
<evidence type="ECO:0000256" key="1">
    <source>
        <dbReference type="SAM" id="MobiDB-lite"/>
    </source>
</evidence>
<feature type="region of interest" description="Disordered" evidence="1">
    <location>
        <begin position="495"/>
        <end position="545"/>
    </location>
</feature>
<dbReference type="AlphaFoldDB" id="A0A5J5AHC6"/>
<feature type="compositionally biased region" description="Basic and acidic residues" evidence="1">
    <location>
        <begin position="773"/>
        <end position="828"/>
    </location>
</feature>
<dbReference type="EMBL" id="CM018044">
    <property type="protein sequence ID" value="KAA8529629.1"/>
    <property type="molecule type" value="Genomic_DNA"/>
</dbReference>
<evidence type="ECO:0000313" key="3">
    <source>
        <dbReference type="Proteomes" id="UP000325577"/>
    </source>
</evidence>
<dbReference type="OrthoDB" id="540503at2759"/>
<feature type="compositionally biased region" description="Pro residues" evidence="1">
    <location>
        <begin position="73"/>
        <end position="86"/>
    </location>
</feature>
<feature type="region of interest" description="Disordered" evidence="1">
    <location>
        <begin position="624"/>
        <end position="683"/>
    </location>
</feature>
<proteinExistence type="predicted"/>
<feature type="region of interest" description="Disordered" evidence="1">
    <location>
        <begin position="1"/>
        <end position="136"/>
    </location>
</feature>
<feature type="compositionally biased region" description="Polar residues" evidence="1">
    <location>
        <begin position="125"/>
        <end position="135"/>
    </location>
</feature>
<feature type="compositionally biased region" description="Polar residues" evidence="1">
    <location>
        <begin position="164"/>
        <end position="175"/>
    </location>
</feature>
<feature type="compositionally biased region" description="Low complexity" evidence="1">
    <location>
        <begin position="114"/>
        <end position="124"/>
    </location>
</feature>
<evidence type="ECO:0000313" key="2">
    <source>
        <dbReference type="EMBL" id="KAA8529629.1"/>
    </source>
</evidence>
<feature type="compositionally biased region" description="Polar residues" evidence="1">
    <location>
        <begin position="266"/>
        <end position="288"/>
    </location>
</feature>
<dbReference type="Proteomes" id="UP000325577">
    <property type="component" value="Linkage Group LG20"/>
</dbReference>
<sequence>MDFQQSHRYMRPPPPPPLSMADPLHQPPPRQPVPSQAPWFSGQFQYQHPSQHSPSPPPPHHQWGPPLHFDNLPPSPYPATPLPPYTAHPVHNQYPPPPPSQPLVRPSHLPPQHPHSQIPHSYHQANQDWGNSNWGHHQGWDYPAHNNEEDWAAKARAWAAAKATTDNQHPQSQFTPIGRPEEQSHYHDQYSQTVDPHYADVLQTSLPASSYQQYPDPAAPHRPPLVQLWESSSISSVSSYVPDGHLLYTARDGTSTGDSNAVFPHQETSPTSPSVHQQEVPSSYSSVTGKEEAGDQNEKFYKSLPLSIASIQGQHHLHLRQPAIGRSVSMEQTHYAFGNQSAEPTSDLSDQPLNFAPRFNHDHDLQMQPNYTHDDAGGSVRGVDPLPVVSSIHTWAPPVAPGIVYPPIPPHDPSIAMHSPVPGHSAPMFGRMPVPNFQPTIPSVGASFGIGAGTSLHPTTAFPSDIYGLSSISERPKKASVPNWLREEIIKKAVITSSGPEHPKEETQSIEDEGVDKSLGKGDHADSKSIDSSRSTEEEDDDEDYAGAARTAAINQEIKRVLTEVLLKVTDELFDEIATKVLREDDLSVEVDHNVVASNHKVSPSTPAVPTPKASAKVLIPVKAKETDNEDVSEKSTSNSPGDVLGLGSYASDDDEDDEIRSSRMPNSKKNTVHQQPSIRKLSEDIHSVENGSSQAETEQPNKGYANVESNTISRSLNGATTNGAVVSELSNNMAARESTHRNVQSRYSSKIVSGIGEDEIDVDSQKMLDGSDTSKSKEIMGEKMVIKAEVPDESVHVKKPMTDDSQGRETRNKPDKNDRHEDYWEGC</sequence>
<keyword evidence="3" id="KW-1185">Reference proteome</keyword>
<organism evidence="2 3">
    <name type="scientific">Nyssa sinensis</name>
    <dbReference type="NCBI Taxonomy" id="561372"/>
    <lineage>
        <taxon>Eukaryota</taxon>
        <taxon>Viridiplantae</taxon>
        <taxon>Streptophyta</taxon>
        <taxon>Embryophyta</taxon>
        <taxon>Tracheophyta</taxon>
        <taxon>Spermatophyta</taxon>
        <taxon>Magnoliopsida</taxon>
        <taxon>eudicotyledons</taxon>
        <taxon>Gunneridae</taxon>
        <taxon>Pentapetalae</taxon>
        <taxon>asterids</taxon>
        <taxon>Cornales</taxon>
        <taxon>Nyssaceae</taxon>
        <taxon>Nyssa</taxon>
    </lineage>
</organism>
<accession>A0A5J5AHC6</accession>
<feature type="compositionally biased region" description="Polar residues" evidence="1">
    <location>
        <begin position="664"/>
        <end position="678"/>
    </location>
</feature>
<name>A0A5J5AHC6_9ASTE</name>
<feature type="region of interest" description="Disordered" evidence="1">
    <location>
        <begin position="163"/>
        <end position="187"/>
    </location>
</feature>
<protein>
    <submittedName>
        <fullName evidence="2">Uncharacterized protein</fullName>
    </submittedName>
</protein>
<gene>
    <name evidence="2" type="ORF">F0562_034271</name>
</gene>
<feature type="compositionally biased region" description="Basic and acidic residues" evidence="1">
    <location>
        <begin position="515"/>
        <end position="536"/>
    </location>
</feature>
<feature type="region of interest" description="Disordered" evidence="1">
    <location>
        <begin position="763"/>
        <end position="828"/>
    </location>
</feature>
<feature type="region of interest" description="Disordered" evidence="1">
    <location>
        <begin position="257"/>
        <end position="294"/>
    </location>
</feature>